<dbReference type="VEuPathDB" id="TriTrypDB:Tc_MARK_492"/>
<dbReference type="VEuPathDB" id="TriTrypDB:TcYC6_0043440"/>
<accession>A0A2V2X037</accession>
<evidence type="ECO:0000256" key="1">
    <source>
        <dbReference type="SAM" id="MobiDB-lite"/>
    </source>
</evidence>
<sequence>MPSTSTRRERSNLGKGSTGSESASKRPRREVTSDNSNAILSGTVLHNKADALLLPWLFECHRVLRAATPPFAVSAGFIKELLSPRYLKSSLNGVQQLTGCLLSDIVRLSSGHASGEERANMLPFDTNYADDVLCCLTSPFGQVARGEAPLKTCEQLIERASASHIFGYLIPHCRQPVQERLTCVFVGVQQAAAEHSQGTRLQPPVTIRSP</sequence>
<organism evidence="2 3">
    <name type="scientific">Trypanosoma cruzi</name>
    <dbReference type="NCBI Taxonomy" id="5693"/>
    <lineage>
        <taxon>Eukaryota</taxon>
        <taxon>Discoba</taxon>
        <taxon>Euglenozoa</taxon>
        <taxon>Kinetoplastea</taxon>
        <taxon>Metakinetoplastina</taxon>
        <taxon>Trypanosomatida</taxon>
        <taxon>Trypanosomatidae</taxon>
        <taxon>Trypanosoma</taxon>
        <taxon>Schizotrypanum</taxon>
    </lineage>
</organism>
<dbReference type="VEuPathDB" id="TriTrypDB:ECC02_002937"/>
<proteinExistence type="predicted"/>
<dbReference type="EMBL" id="PRFC01000044">
    <property type="protein sequence ID" value="PWV13309.1"/>
    <property type="molecule type" value="Genomic_DNA"/>
</dbReference>
<gene>
    <name evidence="2" type="ORF">C3747_44g119</name>
</gene>
<dbReference type="VEuPathDB" id="TriTrypDB:C3747_44g119"/>
<dbReference type="VEuPathDB" id="TriTrypDB:TcBrA4_0090310"/>
<dbReference type="VEuPathDB" id="TriTrypDB:TcCLB.506297.30"/>
<dbReference type="AlphaFoldDB" id="A0A2V2X037"/>
<evidence type="ECO:0000313" key="2">
    <source>
        <dbReference type="EMBL" id="PWV13309.1"/>
    </source>
</evidence>
<dbReference type="VEuPathDB" id="TriTrypDB:TcG_01870"/>
<dbReference type="VEuPathDB" id="TriTrypDB:TCSYLVIO_001647"/>
<protein>
    <submittedName>
        <fullName evidence="2">Uncharacterized protein</fullName>
    </submittedName>
</protein>
<dbReference type="Proteomes" id="UP000246078">
    <property type="component" value="Unassembled WGS sequence"/>
</dbReference>
<feature type="region of interest" description="Disordered" evidence="1">
    <location>
        <begin position="1"/>
        <end position="35"/>
    </location>
</feature>
<comment type="caution">
    <text evidence="2">The sequence shown here is derived from an EMBL/GenBank/DDBJ whole genome shotgun (WGS) entry which is preliminary data.</text>
</comment>
<feature type="compositionally biased region" description="Basic and acidic residues" evidence="1">
    <location>
        <begin position="1"/>
        <end position="12"/>
    </location>
</feature>
<evidence type="ECO:0000313" key="3">
    <source>
        <dbReference type="Proteomes" id="UP000246078"/>
    </source>
</evidence>
<reference evidence="2 3" key="1">
    <citation type="journal article" date="2018" name="Microb. Genom.">
        <title>Expanding an expanded genome: long-read sequencing of Trypanosoma cruzi.</title>
        <authorList>
            <person name="Berna L."/>
            <person name="Rodriguez M."/>
            <person name="Chiribao M.L."/>
            <person name="Parodi-Talice A."/>
            <person name="Pita S."/>
            <person name="Rijo G."/>
            <person name="Alvarez-Valin F."/>
            <person name="Robello C."/>
        </authorList>
    </citation>
    <scope>NUCLEOTIDE SEQUENCE [LARGE SCALE GENOMIC DNA]</scope>
    <source>
        <strain evidence="2 3">TCC</strain>
    </source>
</reference>
<dbReference type="VEuPathDB" id="TriTrypDB:TCDM_00682"/>
<dbReference type="VEuPathDB" id="TriTrypDB:TcCLB.510101.300"/>
<dbReference type="VEuPathDB" id="TriTrypDB:C4B63_12g200"/>
<dbReference type="VEuPathDB" id="TriTrypDB:TcCL_ESM01763"/>
<name>A0A2V2X037_TRYCR</name>